<protein>
    <submittedName>
        <fullName evidence="3">Monovalent cation/proton antiporter, MnhG/PhaG subunit</fullName>
    </submittedName>
</protein>
<dbReference type="Proteomes" id="UP000004926">
    <property type="component" value="Chromosome"/>
</dbReference>
<dbReference type="InterPro" id="IPR005133">
    <property type="entry name" value="PhaG_MnhG_YufB"/>
</dbReference>
<dbReference type="PANTHER" id="PTHR34703">
    <property type="entry name" value="ANTIPORTER SUBUNIT MNHG2-RELATED"/>
    <property type="match status" value="1"/>
</dbReference>
<comment type="similarity">
    <text evidence="1">Belongs to the CPA3 antiporters (TC 2.A.63) subunit G family.</text>
</comment>
<dbReference type="STRING" id="882083.SacmaDRAFT_3447"/>
<keyword evidence="2" id="KW-0472">Membrane</keyword>
<proteinExistence type="inferred from homology"/>
<dbReference type="GO" id="GO:0015385">
    <property type="term" value="F:sodium:proton antiporter activity"/>
    <property type="evidence" value="ECO:0007669"/>
    <property type="project" value="TreeGrafter"/>
</dbReference>
<dbReference type="RefSeq" id="WP_009155049.1">
    <property type="nucleotide sequence ID" value="NZ_CM001439.1"/>
</dbReference>
<dbReference type="NCBIfam" id="TIGR01300">
    <property type="entry name" value="CPA3_mnhG_phaG"/>
    <property type="match status" value="1"/>
</dbReference>
<keyword evidence="4" id="KW-1185">Reference proteome</keyword>
<reference evidence="3 4" key="1">
    <citation type="journal article" date="2012" name="Stand. Genomic Sci.">
        <title>Genome sequence of the ocean sediment bacterium Saccharomonospora marina type strain (XMU15(T)).</title>
        <authorList>
            <person name="Klenk H.P."/>
            <person name="Lu M."/>
            <person name="Lucas S."/>
            <person name="Lapidus A."/>
            <person name="Copeland A."/>
            <person name="Pitluck S."/>
            <person name="Goodwin L.A."/>
            <person name="Han C."/>
            <person name="Tapia R."/>
            <person name="Brambilla E.M."/>
            <person name="Potter G."/>
            <person name="Land M."/>
            <person name="Ivanova N."/>
            <person name="Rohde M."/>
            <person name="Goker M."/>
            <person name="Detter J.C."/>
            <person name="Li W.J."/>
            <person name="Kyrpides N.C."/>
            <person name="Woyke T."/>
        </authorList>
    </citation>
    <scope>NUCLEOTIDE SEQUENCE [LARGE SCALE GENOMIC DNA]</scope>
    <source>
        <strain evidence="3 4">XMU15</strain>
    </source>
</reference>
<keyword evidence="2" id="KW-1133">Transmembrane helix</keyword>
<evidence type="ECO:0000256" key="1">
    <source>
        <dbReference type="ARBA" id="ARBA00008404"/>
    </source>
</evidence>
<gene>
    <name evidence="3" type="ORF">SacmaDRAFT_3447</name>
</gene>
<dbReference type="eggNOG" id="COG1320">
    <property type="taxonomic scope" value="Bacteria"/>
</dbReference>
<name>H5WWQ4_9PSEU</name>
<evidence type="ECO:0000256" key="2">
    <source>
        <dbReference type="SAM" id="Phobius"/>
    </source>
</evidence>
<evidence type="ECO:0000313" key="3">
    <source>
        <dbReference type="EMBL" id="EHR51667.1"/>
    </source>
</evidence>
<accession>H5WWQ4</accession>
<dbReference type="Pfam" id="PF03334">
    <property type="entry name" value="PhaG_MnhG_YufB"/>
    <property type="match status" value="1"/>
</dbReference>
<organism evidence="3 4">
    <name type="scientific">Saccharomonospora marina XMU15</name>
    <dbReference type="NCBI Taxonomy" id="882083"/>
    <lineage>
        <taxon>Bacteria</taxon>
        <taxon>Bacillati</taxon>
        <taxon>Actinomycetota</taxon>
        <taxon>Actinomycetes</taxon>
        <taxon>Pseudonocardiales</taxon>
        <taxon>Pseudonocardiaceae</taxon>
        <taxon>Saccharomonospora</taxon>
    </lineage>
</organism>
<sequence length="113" mass="11959">MIALDIASAVLLLAGGLFSMLGGVGVVRFPDVPTRLQAATKPQVFGLLLILLGTSLRLAPADAVGLGLVALFQVLTAPVLAQLFGGVAYRTGAYDEHVFVSDELDERLRARRR</sequence>
<evidence type="ECO:0000313" key="4">
    <source>
        <dbReference type="Proteomes" id="UP000004926"/>
    </source>
</evidence>
<feature type="transmembrane region" description="Helical" evidence="2">
    <location>
        <begin position="64"/>
        <end position="84"/>
    </location>
</feature>
<keyword evidence="2" id="KW-0812">Transmembrane</keyword>
<dbReference type="HOGENOM" id="CLU_121334_0_5_11"/>
<feature type="transmembrane region" description="Helical" evidence="2">
    <location>
        <begin position="6"/>
        <end position="27"/>
    </location>
</feature>
<dbReference type="PANTHER" id="PTHR34703:SF1">
    <property type="entry name" value="ANTIPORTER SUBUNIT MNHG2-RELATED"/>
    <property type="match status" value="1"/>
</dbReference>
<dbReference type="EMBL" id="CM001439">
    <property type="protein sequence ID" value="EHR51667.1"/>
    <property type="molecule type" value="Genomic_DNA"/>
</dbReference>
<dbReference type="AlphaFoldDB" id="H5WWQ4"/>